<dbReference type="FunFam" id="2.130.10.10:FF:001496">
    <property type="entry name" value="WD domain, G-beta repeat-containing protein"/>
    <property type="match status" value="1"/>
</dbReference>
<dbReference type="SMART" id="SM00320">
    <property type="entry name" value="WD40"/>
    <property type="match status" value="5"/>
</dbReference>
<dbReference type="Proteomes" id="UP000078387">
    <property type="component" value="Unassembled WGS sequence"/>
</dbReference>
<dbReference type="Pfam" id="PF00400">
    <property type="entry name" value="WD40"/>
    <property type="match status" value="2"/>
</dbReference>
<dbReference type="EMBL" id="BDEQ01000001">
    <property type="protein sequence ID" value="GAT96610.1"/>
    <property type="molecule type" value="Genomic_DNA"/>
</dbReference>
<dbReference type="VEuPathDB" id="AmoebaDB:EHI7A_061890"/>
<dbReference type="OMA" id="RNINEDP"/>
<protein>
    <submittedName>
        <fullName evidence="4">WD domain containing protein</fullName>
    </submittedName>
</protein>
<dbReference type="InterPro" id="IPR036322">
    <property type="entry name" value="WD40_repeat_dom_sf"/>
</dbReference>
<dbReference type="PROSITE" id="PS50082">
    <property type="entry name" value="WD_REPEATS_2"/>
    <property type="match status" value="1"/>
</dbReference>
<dbReference type="GO" id="GO:0005634">
    <property type="term" value="C:nucleus"/>
    <property type="evidence" value="ECO:0007669"/>
    <property type="project" value="TreeGrafter"/>
</dbReference>
<feature type="repeat" description="WD" evidence="3">
    <location>
        <begin position="131"/>
        <end position="173"/>
    </location>
</feature>
<dbReference type="VEuPathDB" id="AmoebaDB:KM1_090670"/>
<dbReference type="Gene3D" id="2.130.10.10">
    <property type="entry name" value="YVTN repeat-like/Quinoprotein amine dehydrogenase"/>
    <property type="match status" value="2"/>
</dbReference>
<evidence type="ECO:0000313" key="4">
    <source>
        <dbReference type="EMBL" id="GAT96610.1"/>
    </source>
</evidence>
<dbReference type="SUPFAM" id="SSF50978">
    <property type="entry name" value="WD40 repeat-like"/>
    <property type="match status" value="1"/>
</dbReference>
<dbReference type="AlphaFoldDB" id="A0A5K1VH09"/>
<evidence type="ECO:0000313" key="5">
    <source>
        <dbReference type="Proteomes" id="UP000078387"/>
    </source>
</evidence>
<accession>A0A5K1VH09</accession>
<dbReference type="VEuPathDB" id="AmoebaDB:EHI_081390"/>
<sequence length="455" mass="52743">MDNSDSSDGFEDSSINTNLYQIPCTNEILVDSHKRTTTSISCEKNGNRFLSGGNDCKVQLFDFTIMDSRFLPFRELQSFEGNIINSISHSFNDQLFITGTSNVQIKLFDRDGRFKMGSKKGDMYIVDLKKTFGHTSEVTQVQFSPNCENEFISTSVDGTLRIWDVTTMETSQKEVIKLFKGKRSAGTSCNYNSSGNLVCVTHDNVIDVFDTKIPKTHPIYSYQTNLSYHTSVQWYCNDTMMITRNSDGLYIFDNKINKCIKHLEVKCPTLHNNVIVSPDNRFIVYCNDTHLQFINSSNYELCDEVEIEKGTFIEWNDCINQIFVGDDTGHIHIFFDDTLSRNGCLSCKDKFIENLPQQIKDMNIIKQKPYHHKKYKHKRQKENAIDLEYKPLYKDEANESFNSTIQLKQDFTLVDPRKALFKYNTDQPELIKKETILQEINESDEDEYQIKRKLD</sequence>
<evidence type="ECO:0000256" key="1">
    <source>
        <dbReference type="ARBA" id="ARBA00022574"/>
    </source>
</evidence>
<keyword evidence="1 3" id="KW-0853">WD repeat</keyword>
<dbReference type="FunFam" id="2.130.10.10:FF:001624">
    <property type="entry name" value="WD domain, G-beta repeat-containing protein"/>
    <property type="match status" value="1"/>
</dbReference>
<dbReference type="VEuPathDB" id="AmoebaDB:EHI8A_064690"/>
<dbReference type="PROSITE" id="PS50294">
    <property type="entry name" value="WD_REPEATS_REGION"/>
    <property type="match status" value="1"/>
</dbReference>
<evidence type="ECO:0000256" key="3">
    <source>
        <dbReference type="PROSITE-ProRule" id="PRU00221"/>
    </source>
</evidence>
<dbReference type="PANTHER" id="PTHR16017:SF0">
    <property type="entry name" value="WD REPEAT-CONTAINING PROTEIN 70"/>
    <property type="match status" value="1"/>
</dbReference>
<dbReference type="InterPro" id="IPR001680">
    <property type="entry name" value="WD40_rpt"/>
</dbReference>
<dbReference type="PANTHER" id="PTHR16017">
    <property type="entry name" value="GASTRULATION DEFECTIVE PROTEIN 1-RELATED"/>
    <property type="match status" value="1"/>
</dbReference>
<dbReference type="InterPro" id="IPR051858">
    <property type="entry name" value="WD_repeat_GAD-1"/>
</dbReference>
<evidence type="ECO:0000256" key="2">
    <source>
        <dbReference type="ARBA" id="ARBA00022737"/>
    </source>
</evidence>
<organism evidence="4 5">
    <name type="scientific">Entamoeba histolytica</name>
    <dbReference type="NCBI Taxonomy" id="5759"/>
    <lineage>
        <taxon>Eukaryota</taxon>
        <taxon>Amoebozoa</taxon>
        <taxon>Evosea</taxon>
        <taxon>Archamoebae</taxon>
        <taxon>Mastigamoebida</taxon>
        <taxon>Entamoebidae</taxon>
        <taxon>Entamoeba</taxon>
    </lineage>
</organism>
<dbReference type="VEuPathDB" id="AmoebaDB:EHI5A_058690"/>
<keyword evidence="2" id="KW-0677">Repeat</keyword>
<dbReference type="GO" id="GO:0035861">
    <property type="term" value="C:site of double-strand break"/>
    <property type="evidence" value="ECO:0007669"/>
    <property type="project" value="TreeGrafter"/>
</dbReference>
<gene>
    <name evidence="4" type="ORF">CL6EHI_081390</name>
</gene>
<name>A0A5K1VH09_ENTHI</name>
<dbReference type="InterPro" id="IPR015943">
    <property type="entry name" value="WD40/YVTN_repeat-like_dom_sf"/>
</dbReference>
<comment type="caution">
    <text evidence="4">The sequence shown here is derived from an EMBL/GenBank/DDBJ whole genome shotgun (WGS) entry which is preliminary data.</text>
</comment>
<reference evidence="4 5" key="1">
    <citation type="submission" date="2016-05" db="EMBL/GenBank/DDBJ databases">
        <title>First whole genome sequencing of Entamoeba histolytica HM1:IMSS-clone-6.</title>
        <authorList>
            <person name="Mukherjee Avik.K."/>
            <person name="Izumyama S."/>
            <person name="Nakada-Tsukui K."/>
            <person name="Nozaki T."/>
        </authorList>
    </citation>
    <scope>NUCLEOTIDE SEQUENCE [LARGE SCALE GENOMIC DNA]</scope>
    <source>
        <strain evidence="4 5">HM1:IMSS clone 6</strain>
    </source>
</reference>
<proteinExistence type="predicted"/>